<reference evidence="2" key="1">
    <citation type="journal article" date="2019" name="Int. J. Syst. Evol. Microbiol.">
        <title>The Global Catalogue of Microorganisms (GCM) 10K type strain sequencing project: providing services to taxonomists for standard genome sequencing and annotation.</title>
        <authorList>
            <consortium name="The Broad Institute Genomics Platform"/>
            <consortium name="The Broad Institute Genome Sequencing Center for Infectious Disease"/>
            <person name="Wu L."/>
            <person name="Ma J."/>
        </authorList>
    </citation>
    <scope>NUCLEOTIDE SEQUENCE [LARGE SCALE GENOMIC DNA]</scope>
    <source>
        <strain evidence="2">JCM 17839</strain>
    </source>
</reference>
<dbReference type="Proteomes" id="UP001500731">
    <property type="component" value="Unassembled WGS sequence"/>
</dbReference>
<sequence>MSAPIFRDPVYDGATDPAVIRNDRTREWWMLYTQRRTTDPGDGVRWIHGTSIGIATSSDEGATWHYLGIAEGLGGADTLWAPEVIAAGGRYRMYLTVVDGVPDSWTSADAHIVEFVSDDLLNWARVGELDPVSDRVIDAAVALCGDGNWRLWYKNERDGSSTWSAVSADLTDWQVEGPAVPALPPHEGPNVFPLGGWYWMVTDEWRGLGVHRSRDARDWQRQEVNGGLILDTPGGHAEDRGFGHHADAVVVPASAGRVESAILFYFTHPRRDDSDAIVARSSPIHAARLTVHQGQLIAERDIATTQGFLGGAAAGATTSAEGTT</sequence>
<dbReference type="Gene3D" id="2.115.10.20">
    <property type="entry name" value="Glycosyl hydrolase domain, family 43"/>
    <property type="match status" value="1"/>
</dbReference>
<dbReference type="EMBL" id="BAABGP010000021">
    <property type="protein sequence ID" value="GAA4489252.1"/>
    <property type="molecule type" value="Genomic_DNA"/>
</dbReference>
<dbReference type="RefSeq" id="WP_345188202.1">
    <property type="nucleotide sequence ID" value="NZ_BAABGP010000021.1"/>
</dbReference>
<keyword evidence="2" id="KW-1185">Reference proteome</keyword>
<dbReference type="InterPro" id="IPR023296">
    <property type="entry name" value="Glyco_hydro_beta-prop_sf"/>
</dbReference>
<protein>
    <submittedName>
        <fullName evidence="1">Family 43 glycosylhydrolase</fullName>
    </submittedName>
</protein>
<evidence type="ECO:0000313" key="2">
    <source>
        <dbReference type="Proteomes" id="UP001500731"/>
    </source>
</evidence>
<organism evidence="1 2">
    <name type="scientific">Microbacterium panaciterrae</name>
    <dbReference type="NCBI Taxonomy" id="985759"/>
    <lineage>
        <taxon>Bacteria</taxon>
        <taxon>Bacillati</taxon>
        <taxon>Actinomycetota</taxon>
        <taxon>Actinomycetes</taxon>
        <taxon>Micrococcales</taxon>
        <taxon>Microbacteriaceae</taxon>
        <taxon>Microbacterium</taxon>
    </lineage>
</organism>
<accession>A0ABP8PNG6</accession>
<proteinExistence type="predicted"/>
<comment type="caution">
    <text evidence="1">The sequence shown here is derived from an EMBL/GenBank/DDBJ whole genome shotgun (WGS) entry which is preliminary data.</text>
</comment>
<name>A0ABP8PNG6_9MICO</name>
<dbReference type="SUPFAM" id="SSF75005">
    <property type="entry name" value="Arabinanase/levansucrase/invertase"/>
    <property type="match status" value="1"/>
</dbReference>
<gene>
    <name evidence="1" type="ORF">GCM10023171_29940</name>
</gene>
<evidence type="ECO:0000313" key="1">
    <source>
        <dbReference type="EMBL" id="GAA4489252.1"/>
    </source>
</evidence>
<dbReference type="CDD" id="cd08984">
    <property type="entry name" value="GH43-like"/>
    <property type="match status" value="1"/>
</dbReference>